<dbReference type="Proteomes" id="UP000185604">
    <property type="component" value="Unassembled WGS sequence"/>
</dbReference>
<accession>A0A6I7TXV9</accession>
<evidence type="ECO:0000313" key="4">
    <source>
        <dbReference type="Proteomes" id="UP000429980"/>
    </source>
</evidence>
<dbReference type="AlphaFoldDB" id="A0A6I7TXV9"/>
<name>A0A6I7TXV9_9BACI</name>
<sequence length="49" mass="5824">MTSNSSLNKWSKYKGQLLPLYFFALVEYFERIGKTNRFINGKNFSENLK</sequence>
<dbReference type="Proteomes" id="UP000429980">
    <property type="component" value="Unassembled WGS sequence"/>
</dbReference>
<reference evidence="1 3" key="1">
    <citation type="journal article" date="2016" name="Front. Microbiol.">
        <title>High-Level Heat Resistance of Spores of Bacillus amyloliquefaciens and Bacillus licheniformis Results from the Presence of a spoVA Operon in a Tn1546 Transposon.</title>
        <authorList>
            <person name="Berendsen E.M."/>
            <person name="Koning R.A."/>
            <person name="Boekhorst J."/>
            <person name="de Jong A."/>
            <person name="Kuipers O.P."/>
            <person name="Wells-Bennik M.H."/>
        </authorList>
    </citation>
    <scope>NUCLEOTIDE SEQUENCE [LARGE SCALE GENOMIC DNA]</scope>
    <source>
        <strain evidence="1 3">B4121</strain>
    </source>
</reference>
<keyword evidence="4" id="KW-1185">Reference proteome</keyword>
<protein>
    <submittedName>
        <fullName evidence="1">Uncharacterized protein</fullName>
    </submittedName>
</protein>
<evidence type="ECO:0000313" key="3">
    <source>
        <dbReference type="Proteomes" id="UP000185604"/>
    </source>
</evidence>
<gene>
    <name evidence="1" type="ORF">B4121_1236</name>
    <name evidence="2" type="ORF">CHCC15381_4621</name>
</gene>
<proteinExistence type="predicted"/>
<evidence type="ECO:0000313" key="2">
    <source>
        <dbReference type="EMBL" id="TWL34337.1"/>
    </source>
</evidence>
<dbReference type="EMBL" id="NILF01000065">
    <property type="protein sequence ID" value="TWL34337.1"/>
    <property type="molecule type" value="Genomic_DNA"/>
</dbReference>
<evidence type="ECO:0000313" key="1">
    <source>
        <dbReference type="EMBL" id="OLF95674.1"/>
    </source>
</evidence>
<comment type="caution">
    <text evidence="1">The sequence shown here is derived from an EMBL/GenBank/DDBJ whole genome shotgun (WGS) entry which is preliminary data.</text>
</comment>
<reference evidence="2 4" key="2">
    <citation type="submission" date="2019-06" db="EMBL/GenBank/DDBJ databases">
        <title>Genome sequence analysis of &gt;100 Bacillus licheniformis strains suggests intrinsic resistance to this species.</title>
        <authorList>
            <person name="Wels M."/>
            <person name="Siezen R.J."/>
            <person name="Johansen E."/>
            <person name="Stuer-Lauridsen B."/>
            <person name="Bjerre K."/>
            <person name="Nielsen B.K.K."/>
        </authorList>
    </citation>
    <scope>NUCLEOTIDE SEQUENCE [LARGE SCALE GENOMIC DNA]</scope>
    <source>
        <strain evidence="2 4">BAC-15381</strain>
    </source>
</reference>
<organism evidence="1 3">
    <name type="scientific">Bacillus paralicheniformis</name>
    <dbReference type="NCBI Taxonomy" id="1648923"/>
    <lineage>
        <taxon>Bacteria</taxon>
        <taxon>Bacillati</taxon>
        <taxon>Bacillota</taxon>
        <taxon>Bacilli</taxon>
        <taxon>Bacillales</taxon>
        <taxon>Bacillaceae</taxon>
        <taxon>Bacillus</taxon>
    </lineage>
</organism>
<dbReference type="EMBL" id="LKPO01000008">
    <property type="protein sequence ID" value="OLF95674.1"/>
    <property type="molecule type" value="Genomic_DNA"/>
</dbReference>